<evidence type="ECO:0000313" key="1">
    <source>
        <dbReference type="EMBL" id="KRM65846.1"/>
    </source>
</evidence>
<dbReference type="EMBL" id="AYYP01000010">
    <property type="protein sequence ID" value="KRM65846.1"/>
    <property type="molecule type" value="Genomic_DNA"/>
</dbReference>
<sequence>MKKAFTIAALRKKISSSQPKEIENLLVELYRTNTTASRQIDVFFNANSLEDEYQEAKKRITKAFDNPSKIPNLSTVKRNISDFKKFNPPAEKVIDLELIYVTNLAGFLESFDGPDSYYKSLLSVTNTLALNCMQANLSLTGPQTEQLKVVLDLLLEYGWEPEYYVFDILDLPYEQLLY</sequence>
<dbReference type="PATRIC" id="fig|1423718.3.peg.913"/>
<gene>
    <name evidence="1" type="ORF">FC14_GL000865</name>
</gene>
<name>A0A0R2AP78_9LACO</name>
<dbReference type="OrthoDB" id="9954176at2"/>
<accession>A0A0R2AP78</accession>
<protein>
    <submittedName>
        <fullName evidence="1">Uncharacterized protein</fullName>
    </submittedName>
</protein>
<organism evidence="1 2">
    <name type="scientific">Ligilactobacillus agilis DSM 20509</name>
    <dbReference type="NCBI Taxonomy" id="1423718"/>
    <lineage>
        <taxon>Bacteria</taxon>
        <taxon>Bacillati</taxon>
        <taxon>Bacillota</taxon>
        <taxon>Bacilli</taxon>
        <taxon>Lactobacillales</taxon>
        <taxon>Lactobacillaceae</taxon>
        <taxon>Ligilactobacillus</taxon>
    </lineage>
</organism>
<dbReference type="AlphaFoldDB" id="A0A0R2AP78"/>
<keyword evidence="2" id="KW-1185">Reference proteome</keyword>
<dbReference type="Proteomes" id="UP000051008">
    <property type="component" value="Unassembled WGS sequence"/>
</dbReference>
<dbReference type="RefSeq" id="WP_056975892.1">
    <property type="nucleotide sequence ID" value="NZ_AYYP01000010.1"/>
</dbReference>
<reference evidence="1 2" key="1">
    <citation type="journal article" date="2015" name="Genome Announc.">
        <title>Expanding the biotechnology potential of lactobacilli through comparative genomics of 213 strains and associated genera.</title>
        <authorList>
            <person name="Sun Z."/>
            <person name="Harris H.M."/>
            <person name="McCann A."/>
            <person name="Guo C."/>
            <person name="Argimon S."/>
            <person name="Zhang W."/>
            <person name="Yang X."/>
            <person name="Jeffery I.B."/>
            <person name="Cooney J.C."/>
            <person name="Kagawa T.F."/>
            <person name="Liu W."/>
            <person name="Song Y."/>
            <person name="Salvetti E."/>
            <person name="Wrobel A."/>
            <person name="Rasinkangas P."/>
            <person name="Parkhill J."/>
            <person name="Rea M.C."/>
            <person name="O'Sullivan O."/>
            <person name="Ritari J."/>
            <person name="Douillard F.P."/>
            <person name="Paul Ross R."/>
            <person name="Yang R."/>
            <person name="Briner A.E."/>
            <person name="Felis G.E."/>
            <person name="de Vos W.M."/>
            <person name="Barrangou R."/>
            <person name="Klaenhammer T.R."/>
            <person name="Caufield P.W."/>
            <person name="Cui Y."/>
            <person name="Zhang H."/>
            <person name="O'Toole P.W."/>
        </authorList>
    </citation>
    <scope>NUCLEOTIDE SEQUENCE [LARGE SCALE GENOMIC DNA]</scope>
    <source>
        <strain evidence="1 2">DSM 20509</strain>
    </source>
</reference>
<comment type="caution">
    <text evidence="1">The sequence shown here is derived from an EMBL/GenBank/DDBJ whole genome shotgun (WGS) entry which is preliminary data.</text>
</comment>
<evidence type="ECO:0000313" key="2">
    <source>
        <dbReference type="Proteomes" id="UP000051008"/>
    </source>
</evidence>
<proteinExistence type="predicted"/>